<dbReference type="Pfam" id="PF13782">
    <property type="entry name" value="SpoVAB"/>
    <property type="match status" value="1"/>
</dbReference>
<feature type="transmembrane region" description="Helical" evidence="1">
    <location>
        <begin position="6"/>
        <end position="27"/>
    </location>
</feature>
<sequence>MTPLAMGLCALSGCTTGLAAAVVWLLLNLPSRVMDVFAFHGPRRCGWALALGMALGAFAPMAGVSAPLGQAAGAAALLLGGGMTGMLASALAEAADVLPQLMHRLRLTRAAVPLCWALALGKAAGAFAASYWTLWPQG</sequence>
<evidence type="ECO:0000256" key="1">
    <source>
        <dbReference type="SAM" id="Phobius"/>
    </source>
</evidence>
<comment type="caution">
    <text evidence="2">The sequence shown here is derived from an EMBL/GenBank/DDBJ whole genome shotgun (WGS) entry which is preliminary data.</text>
</comment>
<feature type="transmembrane region" description="Helical" evidence="1">
    <location>
        <begin position="47"/>
        <end position="68"/>
    </location>
</feature>
<dbReference type="AlphaFoldDB" id="A0A9D1CJ57"/>
<protein>
    <submittedName>
        <fullName evidence="2">Stage V sporulation protein AB</fullName>
    </submittedName>
</protein>
<keyword evidence="1" id="KW-1133">Transmembrane helix</keyword>
<accession>A0A9D1CJ57</accession>
<evidence type="ECO:0000313" key="3">
    <source>
        <dbReference type="Proteomes" id="UP000886819"/>
    </source>
</evidence>
<organism evidence="2 3">
    <name type="scientific">Candidatus Avichristensenella intestinipullorum</name>
    <dbReference type="NCBI Taxonomy" id="2840693"/>
    <lineage>
        <taxon>Bacteria</taxon>
        <taxon>Bacillati</taxon>
        <taxon>Bacillota</taxon>
        <taxon>Clostridia</taxon>
        <taxon>Candidatus Avichristensenella</taxon>
    </lineage>
</organism>
<proteinExistence type="predicted"/>
<dbReference type="Proteomes" id="UP000886819">
    <property type="component" value="Unassembled WGS sequence"/>
</dbReference>
<reference evidence="2" key="1">
    <citation type="submission" date="2020-10" db="EMBL/GenBank/DDBJ databases">
        <authorList>
            <person name="Gilroy R."/>
        </authorList>
    </citation>
    <scope>NUCLEOTIDE SEQUENCE</scope>
    <source>
        <strain evidence="2">ChiHile30-977</strain>
    </source>
</reference>
<dbReference type="InterPro" id="IPR020144">
    <property type="entry name" value="SpoVAB"/>
</dbReference>
<keyword evidence="1" id="KW-0812">Transmembrane</keyword>
<feature type="transmembrane region" description="Helical" evidence="1">
    <location>
        <begin position="110"/>
        <end position="132"/>
    </location>
</feature>
<dbReference type="EMBL" id="DVFI01000132">
    <property type="protein sequence ID" value="HIQ63846.1"/>
    <property type="molecule type" value="Genomic_DNA"/>
</dbReference>
<keyword evidence="1" id="KW-0472">Membrane</keyword>
<reference evidence="2" key="2">
    <citation type="journal article" date="2021" name="PeerJ">
        <title>Extensive microbial diversity within the chicken gut microbiome revealed by metagenomics and culture.</title>
        <authorList>
            <person name="Gilroy R."/>
            <person name="Ravi A."/>
            <person name="Getino M."/>
            <person name="Pursley I."/>
            <person name="Horton D.L."/>
            <person name="Alikhan N.F."/>
            <person name="Baker D."/>
            <person name="Gharbi K."/>
            <person name="Hall N."/>
            <person name="Watson M."/>
            <person name="Adriaenssens E.M."/>
            <person name="Foster-Nyarko E."/>
            <person name="Jarju S."/>
            <person name="Secka A."/>
            <person name="Antonio M."/>
            <person name="Oren A."/>
            <person name="Chaudhuri R.R."/>
            <person name="La Ragione R."/>
            <person name="Hildebrand F."/>
            <person name="Pallen M.J."/>
        </authorList>
    </citation>
    <scope>NUCLEOTIDE SEQUENCE</scope>
    <source>
        <strain evidence="2">ChiHile30-977</strain>
    </source>
</reference>
<feature type="transmembrane region" description="Helical" evidence="1">
    <location>
        <begin position="74"/>
        <end position="98"/>
    </location>
</feature>
<evidence type="ECO:0000313" key="2">
    <source>
        <dbReference type="EMBL" id="HIQ63846.1"/>
    </source>
</evidence>
<gene>
    <name evidence="2" type="ORF">IAA66_09740</name>
</gene>
<name>A0A9D1CJ57_9FIRM</name>